<name>A0ACC3DQQ4_9PEZI</name>
<proteinExistence type="predicted"/>
<feature type="non-terminal residue" evidence="1">
    <location>
        <position position="292"/>
    </location>
</feature>
<dbReference type="EMBL" id="JAWDJW010001462">
    <property type="protein sequence ID" value="KAK3078989.1"/>
    <property type="molecule type" value="Genomic_DNA"/>
</dbReference>
<accession>A0ACC3DQQ4</accession>
<protein>
    <submittedName>
        <fullName evidence="1">Uncharacterized protein</fullName>
    </submittedName>
</protein>
<comment type="caution">
    <text evidence="1">The sequence shown here is derived from an EMBL/GenBank/DDBJ whole genome shotgun (WGS) entry which is preliminary data.</text>
</comment>
<evidence type="ECO:0000313" key="1">
    <source>
        <dbReference type="EMBL" id="KAK3078989.1"/>
    </source>
</evidence>
<gene>
    <name evidence="1" type="ORF">LTS18_006040</name>
</gene>
<dbReference type="Proteomes" id="UP001186974">
    <property type="component" value="Unassembled WGS sequence"/>
</dbReference>
<evidence type="ECO:0000313" key="2">
    <source>
        <dbReference type="Proteomes" id="UP001186974"/>
    </source>
</evidence>
<organism evidence="1 2">
    <name type="scientific">Coniosporium uncinatum</name>
    <dbReference type="NCBI Taxonomy" id="93489"/>
    <lineage>
        <taxon>Eukaryota</taxon>
        <taxon>Fungi</taxon>
        <taxon>Dikarya</taxon>
        <taxon>Ascomycota</taxon>
        <taxon>Pezizomycotina</taxon>
        <taxon>Dothideomycetes</taxon>
        <taxon>Dothideomycetes incertae sedis</taxon>
        <taxon>Coniosporium</taxon>
    </lineage>
</organism>
<reference evidence="1" key="1">
    <citation type="submission" date="2024-09" db="EMBL/GenBank/DDBJ databases">
        <title>Black Yeasts Isolated from many extreme environments.</title>
        <authorList>
            <person name="Coleine C."/>
            <person name="Stajich J.E."/>
            <person name="Selbmann L."/>
        </authorList>
    </citation>
    <scope>NUCLEOTIDE SEQUENCE</scope>
    <source>
        <strain evidence="1">CCFEE 5737</strain>
    </source>
</reference>
<keyword evidence="2" id="KW-1185">Reference proteome</keyword>
<sequence>MPLFKSLKELDQTEGTVQLRQPGDTSNGTIVLVPHPNPHDPNDPLRWPRWKKHVAFLAVCAFTFLTNFAIGGLAPAFYILSIEFQKPQSVITELLLWPILVLGLFNFLWVPLANYLGKRPIFVFASLLLCLSYLWGALAQSFESLLWSNIIAAFAGSSTEALGAAMVNDLYFLHERGYMMGLYMNAISGGNTIGPLVCGFVVTGASWRVQKWLAFGLVAVNFLAVVLFVPETQYDRDITKSFGPVDDRGPVVGAVSADEEGPLAKTASTTLGVTELGDALAQTPKKTWMQEM</sequence>